<dbReference type="CDD" id="cd02042">
    <property type="entry name" value="ParAB_family"/>
    <property type="match status" value="1"/>
</dbReference>
<dbReference type="PANTHER" id="PTHR13696">
    <property type="entry name" value="P-LOOP CONTAINING NUCLEOSIDE TRIPHOSPHATE HYDROLASE"/>
    <property type="match status" value="1"/>
</dbReference>
<keyword evidence="3" id="KW-1185">Reference proteome</keyword>
<gene>
    <name evidence="2" type="ORF">A5CBH24_25700</name>
</gene>
<dbReference type="Proteomes" id="UP000318946">
    <property type="component" value="Chromosome"/>
</dbReference>
<dbReference type="PANTHER" id="PTHR13696:SF52">
    <property type="entry name" value="PARA FAMILY PROTEIN CT_582"/>
    <property type="match status" value="1"/>
</dbReference>
<evidence type="ECO:0000259" key="1">
    <source>
        <dbReference type="Pfam" id="PF01656"/>
    </source>
</evidence>
<dbReference type="AlphaFoldDB" id="A0A4Y1WWC7"/>
<dbReference type="Pfam" id="PF01656">
    <property type="entry name" value="CbiA"/>
    <property type="match status" value="1"/>
</dbReference>
<dbReference type="SUPFAM" id="SSF52540">
    <property type="entry name" value="P-loop containing nucleoside triphosphate hydrolases"/>
    <property type="match status" value="1"/>
</dbReference>
<dbReference type="InterPro" id="IPR002586">
    <property type="entry name" value="CobQ/CobB/MinD/ParA_Nub-bd_dom"/>
</dbReference>
<name>A0A4Y1WWC7_9BACT</name>
<evidence type="ECO:0000313" key="3">
    <source>
        <dbReference type="Proteomes" id="UP000318946"/>
    </source>
</evidence>
<dbReference type="InterPro" id="IPR027417">
    <property type="entry name" value="P-loop_NTPase"/>
</dbReference>
<feature type="domain" description="CobQ/CobB/MinD/ParA nucleotide binding" evidence="1">
    <location>
        <begin position="8"/>
        <end position="217"/>
    </location>
</feature>
<protein>
    <submittedName>
        <fullName evidence="2">Conjugal transfer protein TraA</fullName>
    </submittedName>
</protein>
<sequence length="257" mass="29129">MEQNPLCIAFASQKGGVGKSTLTVLAASWLHYLHGIRVAVVDCDYPQHSILKLSNRDKAVVQSSAIYGRLLVSLAENKGVKPYRILCCKPSEAMSEWRKWAAVAEERYDVVLFDLPGTVGNEGVLSTIVELDYLFIPMKADRIVLESTLNFASVLNDRLIKTGRAHLRELFLFWNLVDRRERTPLYEQYEKVLDQLGLRHLRTHIPVRSNFNKDIQEAGGPVYRCTLLPPDRAFVAECGFDRLMTEICAVLKLPSHE</sequence>
<dbReference type="InterPro" id="IPR050678">
    <property type="entry name" value="DNA_Partitioning_ATPase"/>
</dbReference>
<proteinExistence type="predicted"/>
<dbReference type="Gene3D" id="3.40.50.300">
    <property type="entry name" value="P-loop containing nucleotide triphosphate hydrolases"/>
    <property type="match status" value="1"/>
</dbReference>
<dbReference type="EMBL" id="AP019735">
    <property type="protein sequence ID" value="BBL05257.1"/>
    <property type="molecule type" value="Genomic_DNA"/>
</dbReference>
<dbReference type="GeneID" id="78343281"/>
<dbReference type="RefSeq" id="WP_141413448.1">
    <property type="nucleotide sequence ID" value="NZ_AP019735.1"/>
</dbReference>
<dbReference type="KEGG" id="acou:A5CBH24_25700"/>
<organism evidence="2 3">
    <name type="scientific">Alistipes communis</name>
    <dbReference type="NCBI Taxonomy" id="2585118"/>
    <lineage>
        <taxon>Bacteria</taxon>
        <taxon>Pseudomonadati</taxon>
        <taxon>Bacteroidota</taxon>
        <taxon>Bacteroidia</taxon>
        <taxon>Bacteroidales</taxon>
        <taxon>Rikenellaceae</taxon>
        <taxon>Alistipes</taxon>
    </lineage>
</organism>
<reference evidence="3" key="1">
    <citation type="submission" date="2019-06" db="EMBL/GenBank/DDBJ databases">
        <title>Alistipes onderdonkii subsp. vulgaris subsp. nov., Alistipes dispar sp. nov. and Alistipes communis sp. nov., isolated from human faeces, and creation of Alistipes onderdonkii subsp. onderdonkii subsp. nov.</title>
        <authorList>
            <person name="Sakamoto M."/>
            <person name="Ikeyama N."/>
            <person name="Ogata Y."/>
            <person name="Suda W."/>
            <person name="Iino T."/>
            <person name="Hattori M."/>
            <person name="Ohkuma M."/>
        </authorList>
    </citation>
    <scope>NUCLEOTIDE SEQUENCE [LARGE SCALE GENOMIC DNA]</scope>
    <source>
        <strain evidence="3">5CBH24</strain>
    </source>
</reference>
<evidence type="ECO:0000313" key="2">
    <source>
        <dbReference type="EMBL" id="BBL05257.1"/>
    </source>
</evidence>
<accession>A0A4Y1WWC7</accession>
<dbReference type="OrthoDB" id="978593at2"/>